<evidence type="ECO:0000313" key="2">
    <source>
        <dbReference type="Proteomes" id="UP000003107"/>
    </source>
</evidence>
<dbReference type="EMBL" id="ACVQ01000008">
    <property type="protein sequence ID" value="EET80435.1"/>
    <property type="molecule type" value="Genomic_DNA"/>
</dbReference>
<accession>C6RDN8</accession>
<dbReference type="InterPro" id="IPR036388">
    <property type="entry name" value="WH-like_DNA-bd_sf"/>
</dbReference>
<dbReference type="GeneID" id="74354608"/>
<name>C6RDN8_9BACT</name>
<proteinExistence type="predicted"/>
<sequence>MKVGEIAQALNADKKEVEKVLKALKDESIISSPKRCYYSVS</sequence>
<dbReference type="AlphaFoldDB" id="C6RDN8"/>
<organism evidence="1 2">
    <name type="scientific">Campylobacter showae RM3277</name>
    <dbReference type="NCBI Taxonomy" id="553219"/>
    <lineage>
        <taxon>Bacteria</taxon>
        <taxon>Pseudomonadati</taxon>
        <taxon>Campylobacterota</taxon>
        <taxon>Epsilonproteobacteria</taxon>
        <taxon>Campylobacterales</taxon>
        <taxon>Campylobacteraceae</taxon>
        <taxon>Campylobacter</taxon>
    </lineage>
</organism>
<protein>
    <submittedName>
        <fullName evidence="1">Uncharacterized protein</fullName>
    </submittedName>
</protein>
<dbReference type="SUPFAM" id="SSF46785">
    <property type="entry name" value="Winged helix' DNA-binding domain"/>
    <property type="match status" value="1"/>
</dbReference>
<reference evidence="1 2" key="1">
    <citation type="submission" date="2009-07" db="EMBL/GenBank/DDBJ databases">
        <authorList>
            <person name="Madupu R."/>
            <person name="Sebastian Y."/>
            <person name="Durkin A.S."/>
            <person name="Torralba M."/>
            <person name="Methe B."/>
            <person name="Sutton G.G."/>
            <person name="Strausberg R.L."/>
            <person name="Nelson K.E."/>
        </authorList>
    </citation>
    <scope>NUCLEOTIDE SEQUENCE [LARGE SCALE GENOMIC DNA]</scope>
    <source>
        <strain evidence="1 2">RM3277</strain>
    </source>
</reference>
<gene>
    <name evidence="1" type="ORF">CAMSH0001_1195</name>
</gene>
<dbReference type="Gene3D" id="1.10.10.10">
    <property type="entry name" value="Winged helix-like DNA-binding domain superfamily/Winged helix DNA-binding domain"/>
    <property type="match status" value="1"/>
</dbReference>
<dbReference type="RefSeq" id="WP_002947004.1">
    <property type="nucleotide sequence ID" value="NZ_ACVQ01000008.1"/>
</dbReference>
<evidence type="ECO:0000313" key="1">
    <source>
        <dbReference type="EMBL" id="EET80435.1"/>
    </source>
</evidence>
<dbReference type="Proteomes" id="UP000003107">
    <property type="component" value="Unassembled WGS sequence"/>
</dbReference>
<comment type="caution">
    <text evidence="1">The sequence shown here is derived from an EMBL/GenBank/DDBJ whole genome shotgun (WGS) entry which is preliminary data.</text>
</comment>
<dbReference type="InterPro" id="IPR036390">
    <property type="entry name" value="WH_DNA-bd_sf"/>
</dbReference>
<keyword evidence="2" id="KW-1185">Reference proteome</keyword>